<dbReference type="InterPro" id="IPR058041">
    <property type="entry name" value="CcFV1_CP"/>
</dbReference>
<dbReference type="GeneID" id="65246952"/>
<dbReference type="KEGG" id="vg:65246952"/>
<reference evidence="2 3" key="1">
    <citation type="submission" date="2018-04" db="EMBL/GenBank/DDBJ databases">
        <title>Complete nucleotide sequence of Magnaporthe oryzae polymycovirus 1.</title>
        <authorList>
            <person name="Zhou X."/>
            <person name="Xu Y."/>
            <person name="Lin Y."/>
            <person name="Zhou J."/>
            <person name="Sun B."/>
            <person name="Deng Q."/>
        </authorList>
    </citation>
    <scope>NUCLEOTIDE SEQUENCE [LARGE SCALE GENOMIC DNA]</scope>
    <source>
        <strain evidence="2">TM02</strain>
    </source>
</reference>
<sequence>MSLNDSVSAATAKSLTQHSPEVFTTFARLVTLGFSPSELRAALVRVANGEEVPLPGNLGRPRPLTINAWSFCVDRGQYADTYGLDDSEAGRLKGVLRANADDGVAEITKLVTDKLRISGSARAVHVTKSGMPQSVVTGSGLKPGKQGGADLKTVILTNPALFGMYTFVPSDSGVPGPLRYRCRIGSGLYACFPSKKGAIDVARICRVHGRNHEAIAGRVYFIREGKAPLTGADIPEKVKFDGKLRPDEPVPADPVNSPTTEVN</sequence>
<dbReference type="RefSeq" id="YP_010086048.1">
    <property type="nucleotide sequence ID" value="NC_055284.1"/>
</dbReference>
<evidence type="ECO:0000313" key="2">
    <source>
        <dbReference type="EMBL" id="QAU09252.1"/>
    </source>
</evidence>
<gene>
    <name evidence="2" type="primary">ORF4a</name>
</gene>
<evidence type="ECO:0000313" key="3">
    <source>
        <dbReference type="Proteomes" id="UP000500705"/>
    </source>
</evidence>
<name>A0A410TEM8_9VIRU</name>
<protein>
    <submittedName>
        <fullName evidence="2">Uncharacterized protein</fullName>
    </submittedName>
</protein>
<dbReference type="EMBL" id="MH231409">
    <property type="protein sequence ID" value="QAU09252.1"/>
    <property type="molecule type" value="mRNA"/>
</dbReference>
<dbReference type="Proteomes" id="UP000500705">
    <property type="component" value="Genome"/>
</dbReference>
<accession>A0A410TEM8</accession>
<keyword evidence="3" id="KW-1185">Reference proteome</keyword>
<evidence type="ECO:0000256" key="1">
    <source>
        <dbReference type="SAM" id="MobiDB-lite"/>
    </source>
</evidence>
<organism evidence="2 3">
    <name type="scientific">Magnaporthe oryzae polymycovirus 1</name>
    <dbReference type="NCBI Taxonomy" id="2509266"/>
    <lineage>
        <taxon>Viruses</taxon>
        <taxon>Riboviria</taxon>
        <taxon>Riboviria incertae sedis</taxon>
        <taxon>Polymycoviridae</taxon>
        <taxon>Polymycovirus</taxon>
        <taxon>Polymycovirus magnaporthis</taxon>
    </lineage>
</organism>
<proteinExistence type="evidence at transcript level"/>
<feature type="region of interest" description="Disordered" evidence="1">
    <location>
        <begin position="240"/>
        <end position="263"/>
    </location>
</feature>
<dbReference type="Pfam" id="PF25660">
    <property type="entry name" value="CcFV1_CP"/>
    <property type="match status" value="1"/>
</dbReference>